<sequence length="285" mass="30893">MSNLLKKIATKGQLQAGEVALVGSGPGDPELLTIKVLRFIEQAEVAIYDRLVSDDIMALLPDNCEKIYVGKEQAKHCVPQKKINEILAEQALKGKRVLRLKGGDPFVFGRGGEEAEYLLAKGISCHVANGITAASACTTYAGIPLTHRGVAQGCSFITGHLQNDGQLNLPWQSLSNDCQTVIFYMGINSLPIISQKLIEHGRDKNTPAALIRNGTRENQEVYRGTLANLPQLVIKHNITPPALIVLGKVVDQFNTQNIGQSGYLKSLVTKKTGEVNNLVANEVTE</sequence>
<dbReference type="InterPro" id="IPR000878">
    <property type="entry name" value="4pyrrol_Mease"/>
</dbReference>
<organism evidence="15 16">
    <name type="scientific">Pseudoalteromonas denitrificans DSM 6059</name>
    <dbReference type="NCBI Taxonomy" id="1123010"/>
    <lineage>
        <taxon>Bacteria</taxon>
        <taxon>Pseudomonadati</taxon>
        <taxon>Pseudomonadota</taxon>
        <taxon>Gammaproteobacteria</taxon>
        <taxon>Alteromonadales</taxon>
        <taxon>Pseudoalteromonadaceae</taxon>
        <taxon>Pseudoalteromonas</taxon>
    </lineage>
</organism>
<dbReference type="EMBL" id="FOLO01000021">
    <property type="protein sequence ID" value="SFC88246.1"/>
    <property type="molecule type" value="Genomic_DNA"/>
</dbReference>
<keyword evidence="9" id="KW-0627">Porphyrin biosynthesis</keyword>
<keyword evidence="5 13" id="KW-0808">Transferase</keyword>
<evidence type="ECO:0000256" key="2">
    <source>
        <dbReference type="ARBA" id="ARBA00012162"/>
    </source>
</evidence>
<evidence type="ECO:0000256" key="11">
    <source>
        <dbReference type="ARBA" id="ARBA00025705"/>
    </source>
</evidence>
<dbReference type="InterPro" id="IPR014776">
    <property type="entry name" value="4pyrrole_Mease_sub2"/>
</dbReference>
<comment type="similarity">
    <text evidence="1 13">Belongs to the precorrin methyltransferase family.</text>
</comment>
<evidence type="ECO:0000313" key="16">
    <source>
        <dbReference type="Proteomes" id="UP000198862"/>
    </source>
</evidence>
<evidence type="ECO:0000256" key="8">
    <source>
        <dbReference type="ARBA" id="ARBA00023239"/>
    </source>
</evidence>
<dbReference type="GO" id="GO:0019354">
    <property type="term" value="P:siroheme biosynthetic process"/>
    <property type="evidence" value="ECO:0007669"/>
    <property type="project" value="UniProtKB-UniPathway"/>
</dbReference>
<comment type="pathway">
    <text evidence="11">Porphyrin-containing compound metabolism; siroheme biosynthesis; precorrin-2 from uroporphyrinogen III: step 1/1.</text>
</comment>
<dbReference type="UniPathway" id="UPA00262">
    <property type="reaction ID" value="UER00211"/>
</dbReference>
<proteinExistence type="inferred from homology"/>
<reference evidence="15 16" key="1">
    <citation type="submission" date="2016-10" db="EMBL/GenBank/DDBJ databases">
        <authorList>
            <person name="de Groot N.N."/>
        </authorList>
    </citation>
    <scope>NUCLEOTIDE SEQUENCE [LARGE SCALE GENOMIC DNA]</scope>
    <source>
        <strain evidence="15 16">DSM 6059</strain>
    </source>
</reference>
<dbReference type="SUPFAM" id="SSF53790">
    <property type="entry name" value="Tetrapyrrole methylase"/>
    <property type="match status" value="1"/>
</dbReference>
<keyword evidence="7" id="KW-0560">Oxidoreductase</keyword>
<keyword evidence="8" id="KW-0456">Lyase</keyword>
<dbReference type="InterPro" id="IPR014777">
    <property type="entry name" value="4pyrrole_Mease_sub1"/>
</dbReference>
<dbReference type="InterPro" id="IPR050161">
    <property type="entry name" value="Siro_Cobalamin_biosynth"/>
</dbReference>
<evidence type="ECO:0000256" key="4">
    <source>
        <dbReference type="ARBA" id="ARBA00022603"/>
    </source>
</evidence>
<gene>
    <name evidence="15" type="ORF">SAMN02745724_02803</name>
</gene>
<dbReference type="RefSeq" id="WP_091985019.1">
    <property type="nucleotide sequence ID" value="NZ_FOLO01000021.1"/>
</dbReference>
<dbReference type="InterPro" id="IPR006366">
    <property type="entry name" value="CobA/CysG_C"/>
</dbReference>
<dbReference type="FunFam" id="3.40.1010.10:FF:000001">
    <property type="entry name" value="Siroheme synthase"/>
    <property type="match status" value="1"/>
</dbReference>
<dbReference type="STRING" id="1123010.SAMN02745724_02803"/>
<dbReference type="Gene3D" id="3.40.1010.10">
    <property type="entry name" value="Cobalt-precorrin-4 Transmethylase, Domain 1"/>
    <property type="match status" value="1"/>
</dbReference>
<keyword evidence="3" id="KW-0169">Cobalamin biosynthesis</keyword>
<dbReference type="InterPro" id="IPR003043">
    <property type="entry name" value="Uropor_MeTrfase_CS"/>
</dbReference>
<dbReference type="GO" id="GO:0004851">
    <property type="term" value="F:uroporphyrin-III C-methyltransferase activity"/>
    <property type="evidence" value="ECO:0007669"/>
    <property type="project" value="UniProtKB-EC"/>
</dbReference>
<dbReference type="GO" id="GO:0032259">
    <property type="term" value="P:methylation"/>
    <property type="evidence" value="ECO:0007669"/>
    <property type="project" value="UniProtKB-KW"/>
</dbReference>
<dbReference type="PANTHER" id="PTHR45790">
    <property type="entry name" value="SIROHEME SYNTHASE-RELATED"/>
    <property type="match status" value="1"/>
</dbReference>
<keyword evidence="10" id="KW-0511">Multifunctional enzyme</keyword>
<dbReference type="OrthoDB" id="9815856at2"/>
<dbReference type="NCBIfam" id="NF004790">
    <property type="entry name" value="PRK06136.1"/>
    <property type="match status" value="1"/>
</dbReference>
<dbReference type="CDD" id="cd11642">
    <property type="entry name" value="SUMT"/>
    <property type="match status" value="1"/>
</dbReference>
<evidence type="ECO:0000259" key="14">
    <source>
        <dbReference type="Pfam" id="PF00590"/>
    </source>
</evidence>
<dbReference type="Gene3D" id="3.30.950.10">
    <property type="entry name" value="Methyltransferase, Cobalt-precorrin-4 Transmethylase, Domain 2"/>
    <property type="match status" value="1"/>
</dbReference>
<dbReference type="InterPro" id="IPR035996">
    <property type="entry name" value="4pyrrol_Methylase_sf"/>
</dbReference>
<evidence type="ECO:0000256" key="12">
    <source>
        <dbReference type="ARBA" id="ARBA00060548"/>
    </source>
</evidence>
<evidence type="ECO:0000256" key="9">
    <source>
        <dbReference type="ARBA" id="ARBA00023244"/>
    </source>
</evidence>
<keyword evidence="4 13" id="KW-0489">Methyltransferase</keyword>
<protein>
    <recommendedName>
        <fullName evidence="2">uroporphyrinogen-III C-methyltransferase</fullName>
        <ecNumber evidence="2">2.1.1.107</ecNumber>
    </recommendedName>
</protein>
<evidence type="ECO:0000256" key="10">
    <source>
        <dbReference type="ARBA" id="ARBA00023268"/>
    </source>
</evidence>
<dbReference type="AlphaFoldDB" id="A0A1I1MSZ1"/>
<name>A0A1I1MSZ1_9GAMM</name>
<evidence type="ECO:0000256" key="13">
    <source>
        <dbReference type="RuleBase" id="RU003960"/>
    </source>
</evidence>
<evidence type="ECO:0000256" key="3">
    <source>
        <dbReference type="ARBA" id="ARBA00022573"/>
    </source>
</evidence>
<dbReference type="Proteomes" id="UP000198862">
    <property type="component" value="Unassembled WGS sequence"/>
</dbReference>
<dbReference type="GO" id="GO:0016491">
    <property type="term" value="F:oxidoreductase activity"/>
    <property type="evidence" value="ECO:0007669"/>
    <property type="project" value="UniProtKB-KW"/>
</dbReference>
<dbReference type="EC" id="2.1.1.107" evidence="2"/>
<dbReference type="FunFam" id="3.30.950.10:FF:000001">
    <property type="entry name" value="Siroheme synthase"/>
    <property type="match status" value="1"/>
</dbReference>
<dbReference type="PROSITE" id="PS00840">
    <property type="entry name" value="SUMT_2"/>
    <property type="match status" value="1"/>
</dbReference>
<evidence type="ECO:0000256" key="6">
    <source>
        <dbReference type="ARBA" id="ARBA00022691"/>
    </source>
</evidence>
<feature type="domain" description="Tetrapyrrole methylase" evidence="14">
    <location>
        <begin position="19"/>
        <end position="229"/>
    </location>
</feature>
<keyword evidence="16" id="KW-1185">Reference proteome</keyword>
<dbReference type="GO" id="GO:0016829">
    <property type="term" value="F:lyase activity"/>
    <property type="evidence" value="ECO:0007669"/>
    <property type="project" value="UniProtKB-KW"/>
</dbReference>
<evidence type="ECO:0000256" key="5">
    <source>
        <dbReference type="ARBA" id="ARBA00022679"/>
    </source>
</evidence>
<dbReference type="NCBIfam" id="TIGR01469">
    <property type="entry name" value="cobA_cysG_Cterm"/>
    <property type="match status" value="1"/>
</dbReference>
<comment type="pathway">
    <text evidence="12">Cofactor biosynthesis; adenosylcobalamin biosynthesis; precorrin-2 from uroporphyrinogen III: step 1/1.</text>
</comment>
<dbReference type="Pfam" id="PF00590">
    <property type="entry name" value="TP_methylase"/>
    <property type="match status" value="1"/>
</dbReference>
<accession>A0A1I1MSZ1</accession>
<dbReference type="GO" id="GO:0009236">
    <property type="term" value="P:cobalamin biosynthetic process"/>
    <property type="evidence" value="ECO:0007669"/>
    <property type="project" value="UniProtKB-KW"/>
</dbReference>
<evidence type="ECO:0000256" key="1">
    <source>
        <dbReference type="ARBA" id="ARBA00005879"/>
    </source>
</evidence>
<evidence type="ECO:0000313" key="15">
    <source>
        <dbReference type="EMBL" id="SFC88246.1"/>
    </source>
</evidence>
<evidence type="ECO:0000256" key="7">
    <source>
        <dbReference type="ARBA" id="ARBA00023002"/>
    </source>
</evidence>
<keyword evidence="6" id="KW-0949">S-adenosyl-L-methionine</keyword>
<dbReference type="PANTHER" id="PTHR45790:SF1">
    <property type="entry name" value="SIROHEME SYNTHASE"/>
    <property type="match status" value="1"/>
</dbReference>